<proteinExistence type="predicted"/>
<sequence length="77" mass="8546">EILSFFPCSECPECHRRWDTCPGDSSGFCAQIPVWSVQERALCPWQWSPGRDPGKSRKIQESTGIGDWGGRDCSAVG</sequence>
<accession>A0A8K1GCM6</accession>
<evidence type="ECO:0000256" key="1">
    <source>
        <dbReference type="SAM" id="MobiDB-lite"/>
    </source>
</evidence>
<evidence type="ECO:0000313" key="3">
    <source>
        <dbReference type="Proteomes" id="UP000796761"/>
    </source>
</evidence>
<organism evidence="2 3">
    <name type="scientific">Zosterops borbonicus</name>
    <dbReference type="NCBI Taxonomy" id="364589"/>
    <lineage>
        <taxon>Eukaryota</taxon>
        <taxon>Metazoa</taxon>
        <taxon>Chordata</taxon>
        <taxon>Craniata</taxon>
        <taxon>Vertebrata</taxon>
        <taxon>Euteleostomi</taxon>
        <taxon>Archelosauria</taxon>
        <taxon>Archosauria</taxon>
        <taxon>Dinosauria</taxon>
        <taxon>Saurischia</taxon>
        <taxon>Theropoda</taxon>
        <taxon>Coelurosauria</taxon>
        <taxon>Aves</taxon>
        <taxon>Neognathae</taxon>
        <taxon>Neoaves</taxon>
        <taxon>Telluraves</taxon>
        <taxon>Australaves</taxon>
        <taxon>Passeriformes</taxon>
        <taxon>Sylvioidea</taxon>
        <taxon>Zosteropidae</taxon>
        <taxon>Zosterops</taxon>
    </lineage>
</organism>
<dbReference type="EMBL" id="SWJQ01000325">
    <property type="protein sequence ID" value="TRZ16230.1"/>
    <property type="molecule type" value="Genomic_DNA"/>
</dbReference>
<dbReference type="Proteomes" id="UP000796761">
    <property type="component" value="Unassembled WGS sequence"/>
</dbReference>
<dbReference type="AlphaFoldDB" id="A0A8K1GCM6"/>
<keyword evidence="3" id="KW-1185">Reference proteome</keyword>
<protein>
    <submittedName>
        <fullName evidence="2">Uncharacterized protein</fullName>
    </submittedName>
</protein>
<reference evidence="2" key="1">
    <citation type="submission" date="2019-04" db="EMBL/GenBank/DDBJ databases">
        <title>Genome assembly of Zosterops borbonicus 15179.</title>
        <authorList>
            <person name="Leroy T."/>
            <person name="Anselmetti Y."/>
            <person name="Tilak M.-K."/>
            <person name="Nabholz B."/>
        </authorList>
    </citation>
    <scope>NUCLEOTIDE SEQUENCE</scope>
    <source>
        <strain evidence="2">HGM_15179</strain>
        <tissue evidence="2">Muscle</tissue>
    </source>
</reference>
<feature type="non-terminal residue" evidence="2">
    <location>
        <position position="77"/>
    </location>
</feature>
<evidence type="ECO:0000313" key="2">
    <source>
        <dbReference type="EMBL" id="TRZ16230.1"/>
    </source>
</evidence>
<feature type="non-terminal residue" evidence="2">
    <location>
        <position position="1"/>
    </location>
</feature>
<feature type="region of interest" description="Disordered" evidence="1">
    <location>
        <begin position="50"/>
        <end position="77"/>
    </location>
</feature>
<name>A0A8K1GCM6_9PASS</name>
<comment type="caution">
    <text evidence="2">The sequence shown here is derived from an EMBL/GenBank/DDBJ whole genome shotgun (WGS) entry which is preliminary data.</text>
</comment>
<gene>
    <name evidence="2" type="ORF">HGM15179_010909</name>
</gene>